<evidence type="ECO:0000313" key="1">
    <source>
        <dbReference type="EMBL" id="KAK3708561.1"/>
    </source>
</evidence>
<dbReference type="Proteomes" id="UP001281147">
    <property type="component" value="Unassembled WGS sequence"/>
</dbReference>
<proteinExistence type="predicted"/>
<evidence type="ECO:0000313" key="2">
    <source>
        <dbReference type="Proteomes" id="UP001281147"/>
    </source>
</evidence>
<protein>
    <submittedName>
        <fullName evidence="1">Uncharacterized protein</fullName>
    </submittedName>
</protein>
<accession>A0ACC3N3S9</accession>
<gene>
    <name evidence="1" type="ORF">LTR37_011456</name>
</gene>
<dbReference type="EMBL" id="JAUTXU010000100">
    <property type="protein sequence ID" value="KAK3708561.1"/>
    <property type="molecule type" value="Genomic_DNA"/>
</dbReference>
<name>A0ACC3N3S9_9PEZI</name>
<comment type="caution">
    <text evidence="1">The sequence shown here is derived from an EMBL/GenBank/DDBJ whole genome shotgun (WGS) entry which is preliminary data.</text>
</comment>
<sequence length="318" mass="36553">MEHAIAAAIESYHELNAAVVDELREEPSPLEFMRYVAKNRPFVVRRAAAEWDAVQKWDANYLRQVMGNSPVNVAVTPLGNADAVVEQENGILIFVEPYERSEPFVDFLDYVQQEGEHSLTREHPRLVKYAQTQNDNLREEYQELFADVLKDIPFARIALEKEADAINMWIGNERSVTALHKDNYENIYVQVRGEKQFVLLSPMEMPCVNEQALCEAHYRPSKCRELRPDDELVIQCSADELLPVPTWDPDNRDFRATRYSHLARPLRVTLKEGDMLYLPAMSVLRNSMSNCLKDADCPLQGGTTRSARRRVKKGFLVL</sequence>
<keyword evidence="2" id="KW-1185">Reference proteome</keyword>
<reference evidence="1" key="1">
    <citation type="submission" date="2023-07" db="EMBL/GenBank/DDBJ databases">
        <title>Black Yeasts Isolated from many extreme environments.</title>
        <authorList>
            <person name="Coleine C."/>
            <person name="Stajich J.E."/>
            <person name="Selbmann L."/>
        </authorList>
    </citation>
    <scope>NUCLEOTIDE SEQUENCE</scope>
    <source>
        <strain evidence="1">CCFEE 5714</strain>
    </source>
</reference>
<organism evidence="1 2">
    <name type="scientific">Vermiconidia calcicola</name>
    <dbReference type="NCBI Taxonomy" id="1690605"/>
    <lineage>
        <taxon>Eukaryota</taxon>
        <taxon>Fungi</taxon>
        <taxon>Dikarya</taxon>
        <taxon>Ascomycota</taxon>
        <taxon>Pezizomycotina</taxon>
        <taxon>Dothideomycetes</taxon>
        <taxon>Dothideomycetidae</taxon>
        <taxon>Mycosphaerellales</taxon>
        <taxon>Extremaceae</taxon>
        <taxon>Vermiconidia</taxon>
    </lineage>
</organism>